<evidence type="ECO:0000313" key="3">
    <source>
        <dbReference type="Proteomes" id="UP001596065"/>
    </source>
</evidence>
<evidence type="ECO:0000256" key="1">
    <source>
        <dbReference type="SAM" id="MobiDB-lite"/>
    </source>
</evidence>
<feature type="region of interest" description="Disordered" evidence="1">
    <location>
        <begin position="60"/>
        <end position="84"/>
    </location>
</feature>
<dbReference type="Proteomes" id="UP001596065">
    <property type="component" value="Unassembled WGS sequence"/>
</dbReference>
<evidence type="ECO:0000313" key="2">
    <source>
        <dbReference type="EMBL" id="MFC5659161.1"/>
    </source>
</evidence>
<accession>A0ABW0WSD1</accession>
<organism evidence="2 3">
    <name type="scientific">Streptomyces nogalater</name>
    <dbReference type="NCBI Taxonomy" id="38314"/>
    <lineage>
        <taxon>Bacteria</taxon>
        <taxon>Bacillati</taxon>
        <taxon>Actinomycetota</taxon>
        <taxon>Actinomycetes</taxon>
        <taxon>Kitasatosporales</taxon>
        <taxon>Streptomycetaceae</taxon>
        <taxon>Streptomyces</taxon>
    </lineage>
</organism>
<dbReference type="EMBL" id="JBHSOE010000058">
    <property type="protein sequence ID" value="MFC5659161.1"/>
    <property type="molecule type" value="Genomic_DNA"/>
</dbReference>
<comment type="caution">
    <text evidence="2">The sequence shown here is derived from an EMBL/GenBank/DDBJ whole genome shotgun (WGS) entry which is preliminary data.</text>
</comment>
<sequence length="84" mass="8743">MPGGRQIPAAAYTTDRLPRTSAIARRAVRTARLGMAGGRAATAVRNAVAAAPPTTGPALFPRGFDGVADRRSPYASRRPNAGQR</sequence>
<name>A0ABW0WSD1_STRNO</name>
<keyword evidence="3" id="KW-1185">Reference proteome</keyword>
<dbReference type="RefSeq" id="WP_382466916.1">
    <property type="nucleotide sequence ID" value="NZ_JBHSOE010000058.1"/>
</dbReference>
<gene>
    <name evidence="2" type="ORF">ACFP3J_27275</name>
</gene>
<protein>
    <submittedName>
        <fullName evidence="2">Uncharacterized protein</fullName>
    </submittedName>
</protein>
<reference evidence="3" key="1">
    <citation type="journal article" date="2019" name="Int. J. Syst. Evol. Microbiol.">
        <title>The Global Catalogue of Microorganisms (GCM) 10K type strain sequencing project: providing services to taxonomists for standard genome sequencing and annotation.</title>
        <authorList>
            <consortium name="The Broad Institute Genomics Platform"/>
            <consortium name="The Broad Institute Genome Sequencing Center for Infectious Disease"/>
            <person name="Wu L."/>
            <person name="Ma J."/>
        </authorList>
    </citation>
    <scope>NUCLEOTIDE SEQUENCE [LARGE SCALE GENOMIC DNA]</scope>
    <source>
        <strain evidence="3">KCTC 5701</strain>
    </source>
</reference>
<proteinExistence type="predicted"/>